<keyword evidence="1" id="KW-0969">Cilium</keyword>
<reference evidence="1 2" key="1">
    <citation type="submission" date="2020-11" db="EMBL/GenBank/DDBJ databases">
        <title>Carbohydrate-dependent, anaerobic sulfur respiration: A novel catabolism in halophilic archaea.</title>
        <authorList>
            <person name="Sorokin D.Y."/>
            <person name="Messina E."/>
            <person name="Smedile F."/>
            <person name="La Cono V."/>
            <person name="Hallsworth J.E."/>
            <person name="Yakimov M.M."/>
        </authorList>
    </citation>
    <scope>NUCLEOTIDE SEQUENCE [LARGE SCALE GENOMIC DNA]</scope>
    <source>
        <strain evidence="1 2">HSR-Est</strain>
    </source>
</reference>
<dbReference type="Proteomes" id="UP000663292">
    <property type="component" value="Chromosome"/>
</dbReference>
<organism evidence="1 2">
    <name type="scientific">Halapricum desulfuricans</name>
    <dbReference type="NCBI Taxonomy" id="2841257"/>
    <lineage>
        <taxon>Archaea</taxon>
        <taxon>Methanobacteriati</taxon>
        <taxon>Methanobacteriota</taxon>
        <taxon>Stenosarchaea group</taxon>
        <taxon>Halobacteria</taxon>
        <taxon>Halobacteriales</taxon>
        <taxon>Haloarculaceae</taxon>
        <taxon>Halapricum</taxon>
    </lineage>
</organism>
<evidence type="ECO:0000313" key="1">
    <source>
        <dbReference type="EMBL" id="QSG15122.1"/>
    </source>
</evidence>
<keyword evidence="1" id="KW-0282">Flagellum</keyword>
<gene>
    <name evidence="1" type="ORF">HSEST_1594</name>
</gene>
<keyword evidence="2" id="KW-1185">Reference proteome</keyword>
<keyword evidence="1" id="KW-0966">Cell projection</keyword>
<protein>
    <submittedName>
        <fullName evidence="1">Putative pilin/flagellin</fullName>
    </submittedName>
</protein>
<dbReference type="InterPro" id="IPR055712">
    <property type="entry name" value="DUF7288"/>
</dbReference>
<dbReference type="GeneID" id="68858230"/>
<dbReference type="Pfam" id="PF23959">
    <property type="entry name" value="DUF7288"/>
    <property type="match status" value="1"/>
</dbReference>
<sequence>MVADRGQAHTLEAVVAALLLLTSVVFALQITAVTPLSASTSNQHIENQQQASAAGALSMAHESGALEESILYWNTSGDRFHGATPNGYYTRTMSTAFGEILERSFGERGIAYNVNLIYATDGGGVGREEMIYRGVPSDNAVVTTRTVVLTDDDRIRRANMTEGDRVNETGFYAPDVGDGGYYNTIRVEVVVWRI</sequence>
<proteinExistence type="predicted"/>
<evidence type="ECO:0000313" key="2">
    <source>
        <dbReference type="Proteomes" id="UP000663292"/>
    </source>
</evidence>
<dbReference type="RefSeq" id="WP_229120381.1">
    <property type="nucleotide sequence ID" value="NZ_CP064791.1"/>
</dbReference>
<dbReference type="EMBL" id="CP064791">
    <property type="protein sequence ID" value="QSG15122.1"/>
    <property type="molecule type" value="Genomic_DNA"/>
</dbReference>
<accession>A0A897NQR5</accession>
<name>A0A897NQR5_9EURY</name>
<dbReference type="AlphaFoldDB" id="A0A897NQR5"/>